<feature type="transmembrane region" description="Helical" evidence="1">
    <location>
        <begin position="70"/>
        <end position="91"/>
    </location>
</feature>
<keyword evidence="1" id="KW-0472">Membrane</keyword>
<accession>A0AAD1FDL5</accession>
<dbReference type="AlphaFoldDB" id="A0AAD1FDL5"/>
<keyword evidence="3" id="KW-1185">Reference proteome</keyword>
<feature type="transmembrane region" description="Helical" evidence="1">
    <location>
        <begin position="33"/>
        <end position="58"/>
    </location>
</feature>
<feature type="transmembrane region" description="Helical" evidence="1">
    <location>
        <begin position="97"/>
        <end position="119"/>
    </location>
</feature>
<reference evidence="3" key="1">
    <citation type="submission" date="2015-05" db="EMBL/GenBank/DDBJ databases">
        <title>Draft genome sequencing of a biphenyl-degrading bacterium, Pseudomonas balearica KF707 (=NBRC110670).</title>
        <authorList>
            <person name="Kimura N."/>
            <person name="Hirose J."/>
            <person name="Watanabe T."/>
            <person name="Suenaga H."/>
            <person name="Fujihara H."/>
            <person name="Noguchi M."/>
            <person name="Hashimoto M."/>
            <person name="Shimodaira J."/>
            <person name="Tsuchikane K."/>
            <person name="Hosoyama A."/>
            <person name="Yamazoe A."/>
            <person name="Fujita N."/>
            <person name="Furukawa K."/>
        </authorList>
    </citation>
    <scope>NUCLEOTIDE SEQUENCE [LARGE SCALE GENOMIC DNA]</scope>
    <source>
        <strain evidence="3">DSM 10086 / NBRC 110670 / KF707</strain>
    </source>
</reference>
<reference evidence="2 3" key="2">
    <citation type="journal article" date="2017" name="Int. J. Syst. Evol. Microbiol.">
        <title>Pseudomonas furukawaii sp. nov., a polychlorinated biphenyl-degrading bacterium isolated from biphenyl-contaminated soil in Japan.</title>
        <authorList>
            <person name="Kimura N."/>
            <person name="Watanabe T."/>
            <person name="Suenaga H."/>
            <person name="Fujihara H."/>
            <person name="Futagami T."/>
            <person name="Goto M."/>
            <person name="Hanada S."/>
            <person name="Hirose J."/>
        </authorList>
    </citation>
    <scope>NUCLEOTIDE SEQUENCE [LARGE SCALE GENOMIC DNA]</scope>
    <source>
        <strain evidence="3">DSM 10086 / NBRC 110670 / KF707</strain>
    </source>
</reference>
<dbReference type="KEGG" id="pfuw:KF707C_11020"/>
<dbReference type="EMBL" id="AP014862">
    <property type="protein sequence ID" value="BAU72790.1"/>
    <property type="molecule type" value="Genomic_DNA"/>
</dbReference>
<keyword evidence="1" id="KW-1133">Transmembrane helix</keyword>
<proteinExistence type="predicted"/>
<feature type="transmembrane region" description="Helical" evidence="1">
    <location>
        <begin position="7"/>
        <end position="27"/>
    </location>
</feature>
<dbReference type="Proteomes" id="UP000218554">
    <property type="component" value="Chromosome"/>
</dbReference>
<sequence length="126" mass="13448">MNTPHPLALRYIMIGGVALAMLLNVALRSLVHLGGLLATLVIAGATALLMSLAFRLLHKRPPTRGEAWRIVIGYGALLAVLYLGLLGMMTLQNAPGPMAIALFVLHYLCYPVLAGVILLRRTGGHS</sequence>
<dbReference type="RefSeq" id="WP_003448838.1">
    <property type="nucleotide sequence ID" value="NZ_AJMR01000048.1"/>
</dbReference>
<gene>
    <name evidence="2" type="ORF">KF707C_11020</name>
</gene>
<evidence type="ECO:0000313" key="3">
    <source>
        <dbReference type="Proteomes" id="UP000218554"/>
    </source>
</evidence>
<evidence type="ECO:0000313" key="2">
    <source>
        <dbReference type="EMBL" id="BAU72790.1"/>
    </source>
</evidence>
<name>A0AAD1FDL5_METFU</name>
<evidence type="ECO:0008006" key="4">
    <source>
        <dbReference type="Google" id="ProtNLM"/>
    </source>
</evidence>
<keyword evidence="1" id="KW-0812">Transmembrane</keyword>
<evidence type="ECO:0000256" key="1">
    <source>
        <dbReference type="SAM" id="Phobius"/>
    </source>
</evidence>
<protein>
    <recommendedName>
        <fullName evidence="4">Transmembrane protein</fullName>
    </recommendedName>
</protein>
<organism evidence="2 3">
    <name type="scientific">Metapseudomonas furukawaii</name>
    <name type="common">Pseudomonas furukawaii</name>
    <dbReference type="NCBI Taxonomy" id="1149133"/>
    <lineage>
        <taxon>Bacteria</taxon>
        <taxon>Pseudomonadati</taxon>
        <taxon>Pseudomonadota</taxon>
        <taxon>Gammaproteobacteria</taxon>
        <taxon>Pseudomonadales</taxon>
        <taxon>Pseudomonadaceae</taxon>
        <taxon>Metapseudomonas</taxon>
    </lineage>
</organism>